<reference evidence="4" key="1">
    <citation type="submission" date="2016-11" db="EMBL/GenBank/DDBJ databases">
        <authorList>
            <person name="Varghese N."/>
            <person name="Submissions S."/>
        </authorList>
    </citation>
    <scope>NUCLEOTIDE SEQUENCE [LARGE SCALE GENOMIC DNA]</scope>
    <source>
        <strain evidence="4">DSM 26134</strain>
    </source>
</reference>
<dbReference type="RefSeq" id="WP_073125004.1">
    <property type="nucleotide sequence ID" value="NZ_FRAA01000009.1"/>
</dbReference>
<name>A0A1M6VPD2_REIAG</name>
<dbReference type="EMBL" id="FRAA01000009">
    <property type="protein sequence ID" value="SHK83360.1"/>
    <property type="molecule type" value="Genomic_DNA"/>
</dbReference>
<organism evidence="3 4">
    <name type="scientific">Reichenbachiella agariperforans</name>
    <dbReference type="NCBI Taxonomy" id="156994"/>
    <lineage>
        <taxon>Bacteria</taxon>
        <taxon>Pseudomonadati</taxon>
        <taxon>Bacteroidota</taxon>
        <taxon>Cytophagia</taxon>
        <taxon>Cytophagales</taxon>
        <taxon>Reichenbachiellaceae</taxon>
        <taxon>Reichenbachiella</taxon>
    </lineage>
</organism>
<sequence length="279" mass="31813">MKEKLVLVVWVMLCAVSAKAQFWVGPKVGGQLMTPRYHNEARLDSFNTSSKVNWHAGIAFDYSTKSNFEVHTELVYMRVNNRSRSTEAYETPLSEGGYGGQFVDSRTINHYISAPLMARLVFFKDSKIKLLAQLGPRLSYWLGGTGTLRTDEIYGFGDEEANYNVKFMDLTEEELANTDIPGKFIVSKPNRLQYALDFGFGAIFEFSPTSRAIVDLKYSFGHSFLAFNEGNVLSDAFIYEEDTEYHTNMLVLSVSYMYGYDVMLRRKGRSTSKVKTKRR</sequence>
<evidence type="ECO:0000259" key="2">
    <source>
        <dbReference type="Pfam" id="PF13568"/>
    </source>
</evidence>
<gene>
    <name evidence="3" type="ORF">SAMN04488028_109136</name>
</gene>
<evidence type="ECO:0000256" key="1">
    <source>
        <dbReference type="SAM" id="SignalP"/>
    </source>
</evidence>
<dbReference type="Pfam" id="PF13568">
    <property type="entry name" value="OMP_b-brl_2"/>
    <property type="match status" value="1"/>
</dbReference>
<dbReference type="AlphaFoldDB" id="A0A1M6VPD2"/>
<protein>
    <submittedName>
        <fullName evidence="3">Outer membrane protein beta-barrel domain-containing protein</fullName>
    </submittedName>
</protein>
<feature type="domain" description="Outer membrane protein beta-barrel" evidence="2">
    <location>
        <begin position="47"/>
        <end position="221"/>
    </location>
</feature>
<dbReference type="InterPro" id="IPR025665">
    <property type="entry name" value="Beta-barrel_OMP_2"/>
</dbReference>
<accession>A0A1M6VPD2</accession>
<evidence type="ECO:0000313" key="4">
    <source>
        <dbReference type="Proteomes" id="UP000184474"/>
    </source>
</evidence>
<keyword evidence="4" id="KW-1185">Reference proteome</keyword>
<feature type="signal peptide" evidence="1">
    <location>
        <begin position="1"/>
        <end position="20"/>
    </location>
</feature>
<evidence type="ECO:0000313" key="3">
    <source>
        <dbReference type="EMBL" id="SHK83360.1"/>
    </source>
</evidence>
<proteinExistence type="predicted"/>
<dbReference type="STRING" id="156994.SAMN04488028_109136"/>
<dbReference type="Proteomes" id="UP000184474">
    <property type="component" value="Unassembled WGS sequence"/>
</dbReference>
<feature type="chain" id="PRO_5012793860" evidence="1">
    <location>
        <begin position="21"/>
        <end position="279"/>
    </location>
</feature>
<keyword evidence="1" id="KW-0732">Signal</keyword>